<dbReference type="InterPro" id="IPR018392">
    <property type="entry name" value="LysM"/>
</dbReference>
<reference evidence="1" key="2">
    <citation type="submission" date="2021-02" db="EMBL/GenBank/DDBJ databases">
        <authorList>
            <person name="Han P."/>
        </authorList>
    </citation>
    <scope>NUCLEOTIDE SEQUENCE</scope>
    <source>
        <strain evidence="1">Nitrosomonas nitrosa 18-3D</strain>
    </source>
</reference>
<dbReference type="RefSeq" id="WP_177182264.1">
    <property type="nucleotide sequence ID" value="NZ_CAJNAP010000001.1"/>
</dbReference>
<organism evidence="2 3">
    <name type="scientific">Nitrosomonas nitrosa</name>
    <dbReference type="NCBI Taxonomy" id="52442"/>
    <lineage>
        <taxon>Bacteria</taxon>
        <taxon>Pseudomonadati</taxon>
        <taxon>Pseudomonadota</taxon>
        <taxon>Betaproteobacteria</taxon>
        <taxon>Nitrosomonadales</taxon>
        <taxon>Nitrosomonadaceae</taxon>
        <taxon>Nitrosomonas</taxon>
    </lineage>
</organism>
<gene>
    <name evidence="1" type="ORF">NMYAN_10147</name>
    <name evidence="2" type="ORF">SAMN05421880_10370</name>
</gene>
<dbReference type="CDD" id="cd00118">
    <property type="entry name" value="LysM"/>
    <property type="match status" value="1"/>
</dbReference>
<evidence type="ECO:0000313" key="3">
    <source>
        <dbReference type="Proteomes" id="UP000199561"/>
    </source>
</evidence>
<sequence length="121" mass="13358">MIDPIQAFLQANTLVTPVHPPESRYHSITTSQFYQADGSVIVHLKRRFVPPPEHFSFLQAHQVTEGDRLDNLAARYMGDPSQYWRICDANGAIRPDELTEAAGSSLRITLPAGVPGVSDAD</sequence>
<name>A0A1I4M1N0_9PROT</name>
<dbReference type="STRING" id="52442.SAMN05421880_10370"/>
<protein>
    <recommendedName>
        <fullName evidence="4">LysM domain-containing protein</fullName>
    </recommendedName>
</protein>
<keyword evidence="3" id="KW-1185">Reference proteome</keyword>
<dbReference type="EMBL" id="CAJNAP010000001">
    <property type="protein sequence ID" value="CAE6484167.1"/>
    <property type="molecule type" value="Genomic_DNA"/>
</dbReference>
<proteinExistence type="predicted"/>
<evidence type="ECO:0000313" key="1">
    <source>
        <dbReference type="EMBL" id="CAE6484167.1"/>
    </source>
</evidence>
<accession>A0A1I4M1N0</accession>
<dbReference type="EMBL" id="FOUF01000003">
    <property type="protein sequence ID" value="SFL97003.1"/>
    <property type="molecule type" value="Genomic_DNA"/>
</dbReference>
<evidence type="ECO:0000313" key="2">
    <source>
        <dbReference type="EMBL" id="SFL97003.1"/>
    </source>
</evidence>
<dbReference type="Proteomes" id="UP000601736">
    <property type="component" value="Unassembled WGS sequence"/>
</dbReference>
<reference evidence="2 3" key="1">
    <citation type="submission" date="2016-10" db="EMBL/GenBank/DDBJ databases">
        <authorList>
            <person name="de Groot N.N."/>
        </authorList>
    </citation>
    <scope>NUCLEOTIDE SEQUENCE [LARGE SCALE GENOMIC DNA]</scope>
    <source>
        <strain evidence="2 3">Nm146</strain>
    </source>
</reference>
<dbReference type="Proteomes" id="UP000199561">
    <property type="component" value="Unassembled WGS sequence"/>
</dbReference>
<dbReference type="AlphaFoldDB" id="A0A1I4M1N0"/>
<evidence type="ECO:0008006" key="4">
    <source>
        <dbReference type="Google" id="ProtNLM"/>
    </source>
</evidence>